<name>A0A225X3E6_9STRA</name>
<feature type="transmembrane region" description="Helical" evidence="1">
    <location>
        <begin position="12"/>
        <end position="32"/>
    </location>
</feature>
<gene>
    <name evidence="2" type="ORF">PHMEG_000501</name>
</gene>
<proteinExistence type="predicted"/>
<keyword evidence="1" id="KW-1133">Transmembrane helix</keyword>
<dbReference type="AlphaFoldDB" id="A0A225X3E6"/>
<evidence type="ECO:0000256" key="1">
    <source>
        <dbReference type="SAM" id="Phobius"/>
    </source>
</evidence>
<dbReference type="Proteomes" id="UP000198211">
    <property type="component" value="Unassembled WGS sequence"/>
</dbReference>
<accession>A0A225X3E6</accession>
<organism evidence="2 3">
    <name type="scientific">Phytophthora megakarya</name>
    <dbReference type="NCBI Taxonomy" id="4795"/>
    <lineage>
        <taxon>Eukaryota</taxon>
        <taxon>Sar</taxon>
        <taxon>Stramenopiles</taxon>
        <taxon>Oomycota</taxon>
        <taxon>Peronosporomycetes</taxon>
        <taxon>Peronosporales</taxon>
        <taxon>Peronosporaceae</taxon>
        <taxon>Phytophthora</taxon>
    </lineage>
</organism>
<reference evidence="3" key="1">
    <citation type="submission" date="2017-03" db="EMBL/GenBank/DDBJ databases">
        <title>Phytopthora megakarya and P. palmivora, two closely related causual agents of cacao black pod achieved similar genome size and gene model numbers by different mechanisms.</title>
        <authorList>
            <person name="Ali S."/>
            <person name="Shao J."/>
            <person name="Larry D.J."/>
            <person name="Kronmiller B."/>
            <person name="Shen D."/>
            <person name="Strem M.D."/>
            <person name="Melnick R.L."/>
            <person name="Guiltinan M.J."/>
            <person name="Tyler B.M."/>
            <person name="Meinhardt L.W."/>
            <person name="Bailey B.A."/>
        </authorList>
    </citation>
    <scope>NUCLEOTIDE SEQUENCE [LARGE SCALE GENOMIC DNA]</scope>
    <source>
        <strain evidence="3">zdho120</strain>
    </source>
</reference>
<keyword evidence="1" id="KW-0472">Membrane</keyword>
<comment type="caution">
    <text evidence="2">The sequence shown here is derived from an EMBL/GenBank/DDBJ whole genome shotgun (WGS) entry which is preliminary data.</text>
</comment>
<protein>
    <submittedName>
        <fullName evidence="2">Uncharacterized protein</fullName>
    </submittedName>
</protein>
<keyword evidence="3" id="KW-1185">Reference proteome</keyword>
<sequence>MIFPQDLRWRAVILLYAYSIPLETVSLCVVWLHKRSEGCYINPRQQETLIKLFLRKQDHGGQGNAHVKVFQQNKNLQHDCIRFTLVQNN</sequence>
<dbReference type="EMBL" id="NBNE01000013">
    <property type="protein sequence ID" value="OWZ24431.1"/>
    <property type="molecule type" value="Genomic_DNA"/>
</dbReference>
<evidence type="ECO:0000313" key="2">
    <source>
        <dbReference type="EMBL" id="OWZ24431.1"/>
    </source>
</evidence>
<keyword evidence="1" id="KW-0812">Transmembrane</keyword>
<evidence type="ECO:0000313" key="3">
    <source>
        <dbReference type="Proteomes" id="UP000198211"/>
    </source>
</evidence>